<evidence type="ECO:0000313" key="2">
    <source>
        <dbReference type="EMBL" id="PIN08672.1"/>
    </source>
</evidence>
<dbReference type="GO" id="GO:0004674">
    <property type="term" value="F:protein serine/threonine kinase activity"/>
    <property type="evidence" value="ECO:0007669"/>
    <property type="project" value="UniProtKB-KW"/>
</dbReference>
<dbReference type="EC" id="2.7.11.1" evidence="2"/>
<feature type="region of interest" description="Disordered" evidence="1">
    <location>
        <begin position="23"/>
        <end position="47"/>
    </location>
</feature>
<evidence type="ECO:0000256" key="1">
    <source>
        <dbReference type="SAM" id="MobiDB-lite"/>
    </source>
</evidence>
<dbReference type="InterPro" id="IPR031559">
    <property type="entry name" value="SMG1"/>
</dbReference>
<dbReference type="EMBL" id="NKXS01003736">
    <property type="protein sequence ID" value="PIN08672.1"/>
    <property type="molecule type" value="Genomic_DNA"/>
</dbReference>
<organism evidence="2 3">
    <name type="scientific">Handroanthus impetiginosus</name>
    <dbReference type="NCBI Taxonomy" id="429701"/>
    <lineage>
        <taxon>Eukaryota</taxon>
        <taxon>Viridiplantae</taxon>
        <taxon>Streptophyta</taxon>
        <taxon>Embryophyta</taxon>
        <taxon>Tracheophyta</taxon>
        <taxon>Spermatophyta</taxon>
        <taxon>Magnoliopsida</taxon>
        <taxon>eudicotyledons</taxon>
        <taxon>Gunneridae</taxon>
        <taxon>Pentapetalae</taxon>
        <taxon>asterids</taxon>
        <taxon>lamiids</taxon>
        <taxon>Lamiales</taxon>
        <taxon>Bignoniaceae</taxon>
        <taxon>Crescentiina</taxon>
        <taxon>Tabebuia alliance</taxon>
        <taxon>Handroanthus</taxon>
    </lineage>
</organism>
<gene>
    <name evidence="2" type="ORF">CDL12_18737</name>
</gene>
<dbReference type="GO" id="GO:0000184">
    <property type="term" value="P:nuclear-transcribed mRNA catabolic process, nonsense-mediated decay"/>
    <property type="evidence" value="ECO:0007669"/>
    <property type="project" value="InterPro"/>
</dbReference>
<keyword evidence="2" id="KW-0723">Serine/threonine-protein kinase</keyword>
<dbReference type="GO" id="GO:0016242">
    <property type="term" value="P:negative regulation of macroautophagy"/>
    <property type="evidence" value="ECO:0007669"/>
    <property type="project" value="TreeGrafter"/>
</dbReference>
<dbReference type="STRING" id="429701.A0A2G9GTW1"/>
<dbReference type="InterPro" id="IPR011989">
    <property type="entry name" value="ARM-like"/>
</dbReference>
<feature type="compositionally biased region" description="Low complexity" evidence="1">
    <location>
        <begin position="27"/>
        <end position="45"/>
    </location>
</feature>
<dbReference type="PANTHER" id="PTHR11139">
    <property type="entry name" value="ATAXIA TELANGIECTASIA MUTATED ATM -RELATED"/>
    <property type="match status" value="1"/>
</dbReference>
<dbReference type="OrthoDB" id="10065496at2759"/>
<dbReference type="SUPFAM" id="SSF48371">
    <property type="entry name" value="ARM repeat"/>
    <property type="match status" value="1"/>
</dbReference>
<dbReference type="GO" id="GO:0005634">
    <property type="term" value="C:nucleus"/>
    <property type="evidence" value="ECO:0007669"/>
    <property type="project" value="TreeGrafter"/>
</dbReference>
<accession>A0A2G9GTW1</accession>
<keyword evidence="2" id="KW-0808">Transferase</keyword>
<dbReference type="GO" id="GO:0031931">
    <property type="term" value="C:TORC1 complex"/>
    <property type="evidence" value="ECO:0007669"/>
    <property type="project" value="TreeGrafter"/>
</dbReference>
<dbReference type="Gene3D" id="1.25.10.10">
    <property type="entry name" value="Leucine-rich Repeat Variant"/>
    <property type="match status" value="1"/>
</dbReference>
<name>A0A2G9GTW1_9LAMI</name>
<proteinExistence type="predicted"/>
<dbReference type="InterPro" id="IPR016024">
    <property type="entry name" value="ARM-type_fold"/>
</dbReference>
<comment type="caution">
    <text evidence="2">The sequence shown here is derived from an EMBL/GenBank/DDBJ whole genome shotgun (WGS) entry which is preliminary data.</text>
</comment>
<dbReference type="GO" id="GO:0031929">
    <property type="term" value="P:TOR signaling"/>
    <property type="evidence" value="ECO:0007669"/>
    <property type="project" value="TreeGrafter"/>
</dbReference>
<keyword evidence="2" id="KW-0418">Kinase</keyword>
<protein>
    <submittedName>
        <fullName evidence="2">Non-specific serine/threonine protein kinase</fullName>
        <ecNumber evidence="2">2.7.11.1</ecNumber>
    </submittedName>
</protein>
<dbReference type="InterPro" id="IPR050517">
    <property type="entry name" value="DDR_Repair_Kinase"/>
</dbReference>
<evidence type="ECO:0000313" key="3">
    <source>
        <dbReference type="Proteomes" id="UP000231279"/>
    </source>
</evidence>
<dbReference type="Proteomes" id="UP000231279">
    <property type="component" value="Unassembled WGS sequence"/>
</dbReference>
<dbReference type="Pfam" id="PF15785">
    <property type="entry name" value="SMG1"/>
    <property type="match status" value="1"/>
</dbReference>
<dbReference type="PANTHER" id="PTHR11139:SF119">
    <property type="entry name" value="SERINE_THREONINE-PROTEIN KINASE SMG1"/>
    <property type="match status" value="1"/>
</dbReference>
<reference evidence="3" key="1">
    <citation type="journal article" date="2018" name="Gigascience">
        <title>Genome assembly of the Pink Ipe (Handroanthus impetiginosus, Bignoniaceae), a highly valued, ecologically keystone Neotropical timber forest tree.</title>
        <authorList>
            <person name="Silva-Junior O.B."/>
            <person name="Grattapaglia D."/>
            <person name="Novaes E."/>
            <person name="Collevatti R.G."/>
        </authorList>
    </citation>
    <scope>NUCLEOTIDE SEQUENCE [LARGE SCALE GENOMIC DNA]</scope>
    <source>
        <strain evidence="3">cv. UFG-1</strain>
    </source>
</reference>
<dbReference type="GO" id="GO:0031932">
    <property type="term" value="C:TORC2 complex"/>
    <property type="evidence" value="ECO:0007669"/>
    <property type="project" value="TreeGrafter"/>
</dbReference>
<dbReference type="GO" id="GO:0005737">
    <property type="term" value="C:cytoplasm"/>
    <property type="evidence" value="ECO:0007669"/>
    <property type="project" value="TreeGrafter"/>
</dbReference>
<sequence>MMQSLHHQQQQLAALLTAALPKDDSSKTTTTTTSSSSSAASVSPTSEEDEASRLAAITSLHRAILYPPNSLLVTHSASFLAQGLSQLLTDKLYSVRHAAATAYGALCSVFCSISIAPNGRQNHVILGSLIDRFIVWSLPSLSNISNGTSELALDSLREFLNVGEVGAVERYALPILKACQELLEDERTSMSLLPRLLGVLTLISLKFFRCFQPHFMDIVDLLLGWAMVPDIVESDKHVIMDSFLQFQKHWVNNMQFSLGLLSKFLGDMDVLLQDGSPGTPQQFKRLLALLSCFCTVLQSVASGLLEINFLEQISEPLSQMVPVLLRCLSIIGRKFGWSKWIEDSWRCLTLLAEIFSERFSTFYPTAVDILFQSLEVENANQVVETKKLSSFQVHGVLKTNLQLLSLQKLGLMSSSVQKILRFDGPISQLRVHPNHLVTGSAAATYIFLLQHGKNDVVEKTMDSLFEELQLLRCKLENNSGQGNDLKTTITSNKYSTRELIVLIKFNLEVLLSCVTLGGGGLTVPAEIDTLYVRRAEKLIGFLTDKFDPFDLQIQSSVRLQVTILRTLERLTAIEFMSKCSIRKQSSEMSSPQSLAGTYVEEENVRDLYPAMVFAYLRRYMELLIRALDISSPLAVKVEALKWLHKFCENVINIYRNIKAPFYPCQAVACWKIIHDLLFSTLVAASDREPEVRSLVATVLGMLLKAKIVHPMHFPIIAQTILEKLGDPEKDIKNAYLKLLSHVLPMTVYMCGLCDCGAVNTYQPRSSALANRSSFHWKQVFALKQLPQRLHSQQLVSILSYISQRWKVALSSWIQRLIHSCRSTKHHPLSQLEEAEFSDVNGSWWDVKVEEDILEKMCSVNLLAGAWWAIHEAARFCITTRLRTNLGGPTQTFAALERMLLDISHVLQLETKQNDGALNIIGSYAHLLPMRLLLEFVEALKKNVYNAYEGSTILPHASRTSSLFFRANKKVCEEWFSRISEPMMDAGLTLQCHDATIHYSATRLQDLSNLVASAWTDKSRVQVSENLQNIKGRYAGDILRILQNMALALCKNHEPEALLGLQKWATMAFSPLFANENQGLSDSTKKGHFSWITGLVYQARGQHEKAAAHFIHLLQTEDSLSAMSSDGVQFAIARIIESYTAISDWKSLESWLLELQTIRAKYAGKSYSGALTTTGNEINSIQALARFDEGDFQAAWSYLDLTPKTSNEPTLDPKLALQRSEQMLLQAMLLHFEGNVDKVPHELQKAKLMLEETFSVLPLDGLVEAAPHVNQLYCIFAFEEGCKLGDSQGKTFQSFLNTYIETMQFPCNQVCQDCSLWLKVLRVCRNTFPMLPVTLELCKNLVILARKQRNLMLATRLNNYLKSHASLCSDECYRNYFISCAEYEDIQLMRVENKLEDAYQNLWSFVHPFLVSLTVAHNSHDNILKANACLKLSNWLQEDNASKNLEGIVLQMQADFNKTEISSRGKEALTSRDVNQGSNSGLSLIIEELVGTARKSSTLLCPMMGKSWILYASWCYSQARASISSNGEAALRSCSFSPILATEIQPGRFALTEEEKLHVKDIILQLVPEKSDKKESHEESGDCNILVTECMRNENELKPLVRQVVDVIETTAGAPGTEDCSSHNLSAAVSSQLQKCFISANVMLDEAKIVPLVADLADVWWSLRKRRVSLFGQAAQAFINYLSCSSLKSFDGQLTGRDVDSRYKYGSYTLRATLYVLRILVSYGVELEDILEPALSKVPLLPWQEITPQLFARLSSHPDKAVRKQLETLLLMLAKLSPWSLVYPTLVDANHLEKESSEELQKILEYLDVNSTVTFTS</sequence>
<keyword evidence="3" id="KW-1185">Reference proteome</keyword>